<reference evidence="1 2" key="1">
    <citation type="journal article" date="2023" name="Plants (Basel)">
        <title>Bridging the Gap: Combining Genomics and Transcriptomics Approaches to Understand Stylosanthes scabra, an Orphan Legume from the Brazilian Caatinga.</title>
        <authorList>
            <person name="Ferreira-Neto J.R.C."/>
            <person name="da Silva M.D."/>
            <person name="Binneck E."/>
            <person name="de Melo N.F."/>
            <person name="da Silva R.H."/>
            <person name="de Melo A.L.T.M."/>
            <person name="Pandolfi V."/>
            <person name="Bustamante F.O."/>
            <person name="Brasileiro-Vidal A.C."/>
            <person name="Benko-Iseppon A.M."/>
        </authorList>
    </citation>
    <scope>NUCLEOTIDE SEQUENCE [LARGE SCALE GENOMIC DNA]</scope>
    <source>
        <tissue evidence="1">Leaves</tissue>
    </source>
</reference>
<evidence type="ECO:0000313" key="1">
    <source>
        <dbReference type="EMBL" id="MED6217417.1"/>
    </source>
</evidence>
<accession>A0ABU6Z667</accession>
<sequence>MQSTGRVPTSQVGNRFLSLQHNMGHGWMLVWLLNDEHVRVTFECHRRLMEETIMELLVVVTEAGGSSIRQPSEPPGPPVHATPLCIAEPAGEVAELELGSSEISRRQLDLDAMRISDPLQAGLADYYNTDGGVEFRVGHWLRNQEAVHMAVKNYNVRRNAEYRVVESDRIKYHCRCKHAVDGCP</sequence>
<dbReference type="EMBL" id="JASCZI010271911">
    <property type="protein sequence ID" value="MED6217417.1"/>
    <property type="molecule type" value="Genomic_DNA"/>
</dbReference>
<organism evidence="1 2">
    <name type="scientific">Stylosanthes scabra</name>
    <dbReference type="NCBI Taxonomy" id="79078"/>
    <lineage>
        <taxon>Eukaryota</taxon>
        <taxon>Viridiplantae</taxon>
        <taxon>Streptophyta</taxon>
        <taxon>Embryophyta</taxon>
        <taxon>Tracheophyta</taxon>
        <taxon>Spermatophyta</taxon>
        <taxon>Magnoliopsida</taxon>
        <taxon>eudicotyledons</taxon>
        <taxon>Gunneridae</taxon>
        <taxon>Pentapetalae</taxon>
        <taxon>rosids</taxon>
        <taxon>fabids</taxon>
        <taxon>Fabales</taxon>
        <taxon>Fabaceae</taxon>
        <taxon>Papilionoideae</taxon>
        <taxon>50 kb inversion clade</taxon>
        <taxon>dalbergioids sensu lato</taxon>
        <taxon>Dalbergieae</taxon>
        <taxon>Pterocarpus clade</taxon>
        <taxon>Stylosanthes</taxon>
    </lineage>
</organism>
<gene>
    <name evidence="1" type="ORF">PIB30_017477</name>
</gene>
<proteinExistence type="predicted"/>
<keyword evidence="2" id="KW-1185">Reference proteome</keyword>
<evidence type="ECO:0000313" key="2">
    <source>
        <dbReference type="Proteomes" id="UP001341840"/>
    </source>
</evidence>
<comment type="caution">
    <text evidence="1">The sequence shown here is derived from an EMBL/GenBank/DDBJ whole genome shotgun (WGS) entry which is preliminary data.</text>
</comment>
<protein>
    <recommendedName>
        <fullName evidence="3">Transposase MuDR plant domain-containing protein</fullName>
    </recommendedName>
</protein>
<name>A0ABU6Z667_9FABA</name>
<dbReference type="Proteomes" id="UP001341840">
    <property type="component" value="Unassembled WGS sequence"/>
</dbReference>
<evidence type="ECO:0008006" key="3">
    <source>
        <dbReference type="Google" id="ProtNLM"/>
    </source>
</evidence>